<feature type="binding site" evidence="15">
    <location>
        <begin position="14"/>
        <end position="19"/>
    </location>
    <ligand>
        <name>NAD(+)</name>
        <dbReference type="ChEBI" id="CHEBI:57540"/>
    </ligand>
</feature>
<dbReference type="InterPro" id="IPR001732">
    <property type="entry name" value="UDP-Glc/GDP-Man_DH_N"/>
</dbReference>
<dbReference type="InterPro" id="IPR024909">
    <property type="entry name" value="Cys-tRNA/MSH_ligase"/>
</dbReference>
<evidence type="ECO:0000256" key="9">
    <source>
        <dbReference type="ARBA" id="ARBA00022833"/>
    </source>
</evidence>
<dbReference type="SUPFAM" id="SSF51735">
    <property type="entry name" value="NAD(P)-binding Rossmann-fold domains"/>
    <property type="match status" value="1"/>
</dbReference>
<comment type="cofactor">
    <cofactor evidence="1">
        <name>Zn(2+)</name>
        <dbReference type="ChEBI" id="CHEBI:29105"/>
    </cofactor>
</comment>
<dbReference type="InterPro" id="IPR036220">
    <property type="entry name" value="UDP-Glc/GDP-Man_DH_C_sf"/>
</dbReference>
<dbReference type="InterPro" id="IPR014027">
    <property type="entry name" value="UDP-Glc/GDP-Man_DH_C"/>
</dbReference>
<dbReference type="OrthoDB" id="5059218at2759"/>
<dbReference type="InterPro" id="IPR014026">
    <property type="entry name" value="UDP-Glc/GDP-Man_DH_dimer"/>
</dbReference>
<dbReference type="SMART" id="SM00984">
    <property type="entry name" value="UDPG_MGDP_dh_C"/>
    <property type="match status" value="1"/>
</dbReference>
<dbReference type="Proteomes" id="UP000288716">
    <property type="component" value="Unassembled WGS sequence"/>
</dbReference>
<feature type="domain" description="UDP-glucose/GDP-mannose dehydrogenase C-terminal" evidence="16">
    <location>
        <begin position="330"/>
        <end position="446"/>
    </location>
</feature>
<keyword evidence="11" id="KW-0560">Oxidoreductase</keyword>
<dbReference type="UniPathway" id="UPA00038">
    <property type="reaction ID" value="UER00491"/>
</dbReference>
<evidence type="ECO:0000256" key="1">
    <source>
        <dbReference type="ARBA" id="ARBA00001947"/>
    </source>
</evidence>
<name>A0A443SEF1_9ACAR</name>
<evidence type="ECO:0000256" key="2">
    <source>
        <dbReference type="ARBA" id="ARBA00004701"/>
    </source>
</evidence>
<dbReference type="InterPro" id="IPR009080">
    <property type="entry name" value="tRNAsynth_Ia_anticodon-bd"/>
</dbReference>
<dbReference type="EMBL" id="NCKV01003269">
    <property type="protein sequence ID" value="RWS25898.1"/>
    <property type="molecule type" value="Genomic_DNA"/>
</dbReference>
<evidence type="ECO:0000256" key="14">
    <source>
        <dbReference type="PIRSR" id="PIRSR500133-1"/>
    </source>
</evidence>
<feature type="active site" description="Nucleophile" evidence="14">
    <location>
        <position position="274"/>
    </location>
</feature>
<evidence type="ECO:0000259" key="16">
    <source>
        <dbReference type="SMART" id="SM00984"/>
    </source>
</evidence>
<dbReference type="GO" id="GO:0046872">
    <property type="term" value="F:metal ion binding"/>
    <property type="evidence" value="ECO:0007669"/>
    <property type="project" value="UniProtKB-KW"/>
</dbReference>
<dbReference type="SUPFAM" id="SSF52413">
    <property type="entry name" value="UDP-glucose/GDP-mannose dehydrogenase C-terminal domain"/>
    <property type="match status" value="1"/>
</dbReference>
<evidence type="ECO:0000256" key="13">
    <source>
        <dbReference type="ARBA" id="ARBA00047473"/>
    </source>
</evidence>
<dbReference type="PIRSF" id="PIRSF500133">
    <property type="entry name" value="UDPglc_DH_euk"/>
    <property type="match status" value="1"/>
</dbReference>
<sequence>MSAEKRVKRICCIGGGYVGGPTCAVIAKMCPYIEVHVVDQSEERIKQWNSDTLPIYEPGLDEIVKQCRGKNLFFSLNLKEEINAADLIFISVNTPTKNFGVGKGRAADLTNLESVSRLIAQYSESNKSTVPVRAAESINRILKTNQKTGVTFEVLSNPEFLAEGTAIINLMKPDRILIGGENTKSGHEAIDALCEVYLNWVSSDKILTTNTWSSELSKLAANAFLASRISSINAISAVCEVTGADVSEVAHAVGTDSRIGEKYLQAGIGFGGSCFQKDVLNLVYLCECLQLPEVASYWYQVIEMNDYQKSRFVRRIIKSLFNTVTGKKITILGFAFKANTGDTRESPASYVCKYLLEERAKLFIYDPKVPHQHIIRDLTDDRITDEPDRVKSLITISSNAYEAAVDSHALVICTEWEEFKHLDYRKIYDSMMKPAFIFDGRRILDVEELQDIGFNVQTIGRQTPRPLSRYISIVSRWRAVNETVLIDERPVIVGAPNPQTAKIYICGPTVYDYCHLGHAFTYLRFDLFRRLLLNYCGLNVIVGMNITDIDDKIIKKSNEEMKSFRDVGEFYYSAFLDDLQSLKIKKPNVFLRVSDNVEDIVKFIQRLEQLNYAYYNEKTYDIVFDSTHFVTNPESQLVNEQKSIGKRNPSDFVLWKSAKVNEPQWKYVTNDGSKIINGRPGWHVECSALASKLFGSSINFHYGGKDLKFPHHHSETLCCSIYWNLNLDSIFEWSTYWMHSGHLLYANEKMSKSLGNIVNIQDFLKETSAELLRIICIRQHYRADTVYSPELIPEAKAIYDKLIHFQHIIRKQIETNQFNEYKEGNAEILNLINQTEDAIMEGLADDLDFNQGLEAILNLMKIIQSNTYSLSLFQLLLVKQMIDKWMHSIGLEEQQESNAKSEIIIAKCLQFRDQIRANLILNNNDKRDLLKLCDQLRTELSNYGILISDKTLKELKKQNV</sequence>
<keyword evidence="7" id="KW-0479">Metal-binding</keyword>
<dbReference type="PANTHER" id="PTHR11374:SF3">
    <property type="entry name" value="UDP-GLUCOSE 6-DEHYDROGENASE"/>
    <property type="match status" value="1"/>
</dbReference>
<dbReference type="InterPro" id="IPR017476">
    <property type="entry name" value="UDP-Glc/GDP-Man"/>
</dbReference>
<proteinExistence type="inferred from homology"/>
<dbReference type="FunFam" id="3.40.50.720:FF:000032">
    <property type="entry name" value="UDP-glucose 6-dehydrogenase"/>
    <property type="match status" value="1"/>
</dbReference>
<dbReference type="Pfam" id="PF01406">
    <property type="entry name" value="tRNA-synt_1e"/>
    <property type="match status" value="1"/>
</dbReference>
<reference evidence="17 18" key="1">
    <citation type="journal article" date="2018" name="Gigascience">
        <title>Genomes of trombidid mites reveal novel predicted allergens and laterally-transferred genes associated with secondary metabolism.</title>
        <authorList>
            <person name="Dong X."/>
            <person name="Chaisiri K."/>
            <person name="Xia D."/>
            <person name="Armstrong S.D."/>
            <person name="Fang Y."/>
            <person name="Donnelly M.J."/>
            <person name="Kadowaki T."/>
            <person name="McGarry J.W."/>
            <person name="Darby A.C."/>
            <person name="Makepeace B.L."/>
        </authorList>
    </citation>
    <scope>NUCLEOTIDE SEQUENCE [LARGE SCALE GENOMIC DNA]</scope>
    <source>
        <strain evidence="17">UoL-UT</strain>
    </source>
</reference>
<comment type="catalytic activity">
    <reaction evidence="13">
        <text>UDP-alpha-D-glucose + 2 NAD(+) + H2O = UDP-alpha-D-glucuronate + 2 NADH + 3 H(+)</text>
        <dbReference type="Rhea" id="RHEA:23596"/>
        <dbReference type="ChEBI" id="CHEBI:15377"/>
        <dbReference type="ChEBI" id="CHEBI:15378"/>
        <dbReference type="ChEBI" id="CHEBI:57540"/>
        <dbReference type="ChEBI" id="CHEBI:57945"/>
        <dbReference type="ChEBI" id="CHEBI:58052"/>
        <dbReference type="ChEBI" id="CHEBI:58885"/>
        <dbReference type="EC" id="1.1.1.22"/>
    </reaction>
</comment>
<feature type="binding site" evidence="15">
    <location>
        <begin position="274"/>
        <end position="277"/>
    </location>
    <ligand>
        <name>NAD(+)</name>
        <dbReference type="ChEBI" id="CHEBI:57540"/>
    </ligand>
</feature>
<feature type="binding site" evidence="15">
    <location>
        <position position="44"/>
    </location>
    <ligand>
        <name>NAD(+)</name>
        <dbReference type="ChEBI" id="CHEBI:57540"/>
    </ligand>
</feature>
<dbReference type="InterPro" id="IPR032678">
    <property type="entry name" value="tRNA-synt_1_cat_dom"/>
</dbReference>
<dbReference type="GO" id="GO:0006418">
    <property type="term" value="P:tRNA aminoacylation for protein translation"/>
    <property type="evidence" value="ECO:0007669"/>
    <property type="project" value="InterPro"/>
</dbReference>
<protein>
    <recommendedName>
        <fullName evidence="5">UDP-glucose 6-dehydrogenase</fullName>
        <ecNumber evidence="4">1.1.1.22</ecNumber>
    </recommendedName>
</protein>
<dbReference type="NCBIfam" id="TIGR03026">
    <property type="entry name" value="NDP-sugDHase"/>
    <property type="match status" value="1"/>
</dbReference>
<keyword evidence="9" id="KW-0862">Zinc</keyword>
<evidence type="ECO:0000256" key="7">
    <source>
        <dbReference type="ARBA" id="ARBA00022723"/>
    </source>
</evidence>
<dbReference type="PIRSF" id="PIRSF000124">
    <property type="entry name" value="UDPglc_GDPman_dh"/>
    <property type="match status" value="1"/>
</dbReference>
<dbReference type="GO" id="GO:0003979">
    <property type="term" value="F:UDP-glucose 6-dehydrogenase activity"/>
    <property type="evidence" value="ECO:0007669"/>
    <property type="project" value="UniProtKB-EC"/>
</dbReference>
<evidence type="ECO:0000256" key="4">
    <source>
        <dbReference type="ARBA" id="ARBA00012954"/>
    </source>
</evidence>
<evidence type="ECO:0000256" key="3">
    <source>
        <dbReference type="ARBA" id="ARBA00006601"/>
    </source>
</evidence>
<dbReference type="Pfam" id="PF00984">
    <property type="entry name" value="UDPG_MGDP_dh"/>
    <property type="match status" value="1"/>
</dbReference>
<feature type="binding site" evidence="15">
    <location>
        <position position="163"/>
    </location>
    <ligand>
        <name>NAD(+)</name>
        <dbReference type="ChEBI" id="CHEBI:57540"/>
    </ligand>
</feature>
<dbReference type="GO" id="GO:0006024">
    <property type="term" value="P:glycosaminoglycan biosynthetic process"/>
    <property type="evidence" value="ECO:0007669"/>
    <property type="project" value="TreeGrafter"/>
</dbReference>
<dbReference type="GO" id="GO:0005524">
    <property type="term" value="F:ATP binding"/>
    <property type="evidence" value="ECO:0007669"/>
    <property type="project" value="UniProtKB-KW"/>
</dbReference>
<comment type="caution">
    <text evidence="17">The sequence shown here is derived from an EMBL/GenBank/DDBJ whole genome shotgun (WGS) entry which is preliminary data.</text>
</comment>
<gene>
    <name evidence="17" type="ORF">B4U80_10413</name>
</gene>
<evidence type="ECO:0000256" key="11">
    <source>
        <dbReference type="ARBA" id="ARBA00023002"/>
    </source>
</evidence>
<dbReference type="Gene3D" id="1.20.120.1910">
    <property type="entry name" value="Cysteine-tRNA ligase, C-terminal anti-codon recognition domain"/>
    <property type="match status" value="1"/>
</dbReference>
<dbReference type="PRINTS" id="PR00983">
    <property type="entry name" value="TRNASYNTHCYS"/>
</dbReference>
<dbReference type="InterPro" id="IPR014729">
    <property type="entry name" value="Rossmann-like_a/b/a_fold"/>
</dbReference>
<dbReference type="SUPFAM" id="SSF52374">
    <property type="entry name" value="Nucleotidylyl transferase"/>
    <property type="match status" value="1"/>
</dbReference>
<dbReference type="GO" id="GO:0004812">
    <property type="term" value="F:aminoacyl-tRNA ligase activity"/>
    <property type="evidence" value="ECO:0007669"/>
    <property type="project" value="InterPro"/>
</dbReference>
<feature type="binding site" evidence="15">
    <location>
        <begin position="128"/>
        <end position="129"/>
    </location>
    <ligand>
        <name>NAD(+)</name>
        <dbReference type="ChEBI" id="CHEBI:57540"/>
    </ligand>
</feature>
<evidence type="ECO:0000256" key="8">
    <source>
        <dbReference type="ARBA" id="ARBA00022741"/>
    </source>
</evidence>
<evidence type="ECO:0000256" key="5">
    <source>
        <dbReference type="ARBA" id="ARBA00015132"/>
    </source>
</evidence>
<keyword evidence="18" id="KW-1185">Reference proteome</keyword>
<dbReference type="FunFam" id="3.40.50.720:FF:000114">
    <property type="entry name" value="UDP-glucose 6-dehydrogenase"/>
    <property type="match status" value="1"/>
</dbReference>
<feature type="binding site" evidence="15">
    <location>
        <position position="344"/>
    </location>
    <ligand>
        <name>NAD(+)</name>
        <dbReference type="ChEBI" id="CHEBI:57540"/>
    </ligand>
</feature>
<dbReference type="Gene3D" id="3.40.50.720">
    <property type="entry name" value="NAD(P)-binding Rossmann-like Domain"/>
    <property type="match status" value="2"/>
</dbReference>
<dbReference type="STRING" id="299467.A0A443SEF1"/>
<evidence type="ECO:0000256" key="12">
    <source>
        <dbReference type="ARBA" id="ARBA00023027"/>
    </source>
</evidence>
<dbReference type="InterPro" id="IPR008927">
    <property type="entry name" value="6-PGluconate_DH-like_C_sf"/>
</dbReference>
<feature type="binding site" evidence="15">
    <location>
        <position position="39"/>
    </location>
    <ligand>
        <name>NAD(+)</name>
        <dbReference type="ChEBI" id="CHEBI:57540"/>
    </ligand>
</feature>
<dbReference type="EC" id="1.1.1.22" evidence="4"/>
<dbReference type="VEuPathDB" id="VectorBase:LDEU006142"/>
<keyword evidence="10" id="KW-0067">ATP-binding</keyword>
<dbReference type="GO" id="GO:0051287">
    <property type="term" value="F:NAD binding"/>
    <property type="evidence" value="ECO:0007669"/>
    <property type="project" value="InterPro"/>
</dbReference>
<keyword evidence="6" id="KW-0436">Ligase</keyword>
<evidence type="ECO:0000313" key="17">
    <source>
        <dbReference type="EMBL" id="RWS25898.1"/>
    </source>
</evidence>
<dbReference type="InterPro" id="IPR028356">
    <property type="entry name" value="UDPglc_DH_euk"/>
</dbReference>
<dbReference type="SUPFAM" id="SSF48179">
    <property type="entry name" value="6-phosphogluconate dehydrogenase C-terminal domain-like"/>
    <property type="match status" value="1"/>
</dbReference>
<dbReference type="PANTHER" id="PTHR11374">
    <property type="entry name" value="UDP-GLUCOSE DEHYDROGENASE/UDP-MANNAC DEHYDROGENASE"/>
    <property type="match status" value="1"/>
</dbReference>
<dbReference type="InterPro" id="IPR036291">
    <property type="entry name" value="NAD(P)-bd_dom_sf"/>
</dbReference>
<dbReference type="FunFam" id="1.20.5.100:FF:000001">
    <property type="entry name" value="UDP-glucose 6-dehydrogenase"/>
    <property type="match status" value="1"/>
</dbReference>
<dbReference type="GO" id="GO:0006065">
    <property type="term" value="P:UDP-glucuronate biosynthetic process"/>
    <property type="evidence" value="ECO:0007669"/>
    <property type="project" value="UniProtKB-UniPathway"/>
</dbReference>
<dbReference type="Pfam" id="PF03721">
    <property type="entry name" value="UDPG_MGDP_dh_N"/>
    <property type="match status" value="1"/>
</dbReference>
<evidence type="ECO:0000256" key="6">
    <source>
        <dbReference type="ARBA" id="ARBA00022598"/>
    </source>
</evidence>
<dbReference type="GO" id="GO:0005634">
    <property type="term" value="C:nucleus"/>
    <property type="evidence" value="ECO:0007669"/>
    <property type="project" value="TreeGrafter"/>
</dbReference>
<keyword evidence="8" id="KW-0547">Nucleotide-binding</keyword>
<evidence type="ECO:0000313" key="18">
    <source>
        <dbReference type="Proteomes" id="UP000288716"/>
    </source>
</evidence>
<comment type="pathway">
    <text evidence="2">Nucleotide-sugar biosynthesis; UDP-alpha-D-glucuronate biosynthesis; UDP-alpha-D-glucuronate from UDP-alpha-D-glucose: step 1/1.</text>
</comment>
<accession>A0A443SEF1</accession>
<feature type="binding site" evidence="15">
    <location>
        <begin position="92"/>
        <end position="96"/>
    </location>
    <ligand>
        <name>NAD(+)</name>
        <dbReference type="ChEBI" id="CHEBI:57540"/>
    </ligand>
</feature>
<dbReference type="AlphaFoldDB" id="A0A443SEF1"/>
<dbReference type="Pfam" id="PF03720">
    <property type="entry name" value="UDPG_MGDP_dh_C"/>
    <property type="match status" value="1"/>
</dbReference>
<evidence type="ECO:0000256" key="10">
    <source>
        <dbReference type="ARBA" id="ARBA00022840"/>
    </source>
</evidence>
<dbReference type="Gene3D" id="1.20.5.100">
    <property type="entry name" value="Cytochrome c1, transmembrane anchor, C-terminal"/>
    <property type="match status" value="1"/>
</dbReference>
<evidence type="ECO:0000256" key="15">
    <source>
        <dbReference type="PIRSR" id="PIRSR500133-3"/>
    </source>
</evidence>
<comment type="similarity">
    <text evidence="3">Belongs to the UDP-glucose/GDP-mannose dehydrogenase family.</text>
</comment>
<keyword evidence="12 15" id="KW-0520">NAD</keyword>
<organism evidence="17 18">
    <name type="scientific">Leptotrombidium deliense</name>
    <dbReference type="NCBI Taxonomy" id="299467"/>
    <lineage>
        <taxon>Eukaryota</taxon>
        <taxon>Metazoa</taxon>
        <taxon>Ecdysozoa</taxon>
        <taxon>Arthropoda</taxon>
        <taxon>Chelicerata</taxon>
        <taxon>Arachnida</taxon>
        <taxon>Acari</taxon>
        <taxon>Acariformes</taxon>
        <taxon>Trombidiformes</taxon>
        <taxon>Prostigmata</taxon>
        <taxon>Anystina</taxon>
        <taxon>Parasitengona</taxon>
        <taxon>Trombiculoidea</taxon>
        <taxon>Trombiculidae</taxon>
        <taxon>Leptotrombidium</taxon>
    </lineage>
</organism>
<dbReference type="SUPFAM" id="SSF47323">
    <property type="entry name" value="Anticodon-binding domain of a subclass of class I aminoacyl-tRNA synthetases"/>
    <property type="match status" value="1"/>
</dbReference>
<dbReference type="Gene3D" id="3.40.50.620">
    <property type="entry name" value="HUPs"/>
    <property type="match status" value="1"/>
</dbReference>